<evidence type="ECO:0000313" key="2">
    <source>
        <dbReference type="EMBL" id="MEY8001845.1"/>
    </source>
</evidence>
<organism evidence="2 3">
    <name type="scientific">Clostridium moutaii</name>
    <dbReference type="NCBI Taxonomy" id="3240932"/>
    <lineage>
        <taxon>Bacteria</taxon>
        <taxon>Bacillati</taxon>
        <taxon>Bacillota</taxon>
        <taxon>Clostridia</taxon>
        <taxon>Eubacteriales</taxon>
        <taxon>Clostridiaceae</taxon>
        <taxon>Clostridium</taxon>
    </lineage>
</organism>
<dbReference type="Gene3D" id="3.30.2010.10">
    <property type="entry name" value="Metalloproteases ('zincins'), catalytic domain"/>
    <property type="match status" value="1"/>
</dbReference>
<evidence type="ECO:0000259" key="1">
    <source>
        <dbReference type="Pfam" id="PF01863"/>
    </source>
</evidence>
<dbReference type="InterPro" id="IPR053136">
    <property type="entry name" value="UTP_pyrophosphatase-like"/>
</dbReference>
<name>A0ABV4BWG6_9CLOT</name>
<dbReference type="CDD" id="cd07344">
    <property type="entry name" value="M48_yhfN_like"/>
    <property type="match status" value="1"/>
</dbReference>
<dbReference type="PANTHER" id="PTHR30399:SF1">
    <property type="entry name" value="UTP PYROPHOSPHATASE"/>
    <property type="match status" value="1"/>
</dbReference>
<dbReference type="EMBL" id="JBGEWD010000026">
    <property type="protein sequence ID" value="MEY8001845.1"/>
    <property type="molecule type" value="Genomic_DNA"/>
</dbReference>
<evidence type="ECO:0000313" key="3">
    <source>
        <dbReference type="Proteomes" id="UP001564657"/>
    </source>
</evidence>
<protein>
    <submittedName>
        <fullName evidence="2">M48 family metallopeptidase</fullName>
    </submittedName>
</protein>
<proteinExistence type="predicted"/>
<dbReference type="InterPro" id="IPR002725">
    <property type="entry name" value="YgjP-like_metallopeptidase"/>
</dbReference>
<gene>
    <name evidence="2" type="ORF">AB8U03_16920</name>
</gene>
<sequence length="238" mass="27915">METGHRLSSLEYKVIKKNIKNINISINERGEIIVTAPLDISYNSIEKIMREKIDWISKSTNTIKNKVGHMKSMGISEGKNILWLGKLLKIERRESDIKECHVEALKDKIIIYGNGISIKNKEIVNENIRKFYKEKAEMIFNRKVIFYSKKINVHPHKITMRCQKTRWGSCSSNGNLSFNYKLLMAPLDIIDYIVVHELCHLIYMNHSGEYWNLVGTVIPQYLNKRNWLKNNGYLLRFP</sequence>
<feature type="domain" description="YgjP-like metallopeptidase" evidence="1">
    <location>
        <begin position="20"/>
        <end position="231"/>
    </location>
</feature>
<dbReference type="PANTHER" id="PTHR30399">
    <property type="entry name" value="UNCHARACTERIZED PROTEIN YGJP"/>
    <property type="match status" value="1"/>
</dbReference>
<reference evidence="2 3" key="1">
    <citation type="submission" date="2024-08" db="EMBL/GenBank/DDBJ databases">
        <title>Clostridium lapicellarii sp. nov., and Clostridium renhuaiense sp. nov., two species isolated from the mud in a fermentation cellar used for producing sauce-flavour Chinese liquors.</title>
        <authorList>
            <person name="Yang F."/>
            <person name="Wang H."/>
            <person name="Chen L.Q."/>
            <person name="Zhou N."/>
            <person name="Lu J.J."/>
            <person name="Pu X.X."/>
            <person name="Wan B."/>
            <person name="Wang L."/>
            <person name="Liu S.J."/>
        </authorList>
    </citation>
    <scope>NUCLEOTIDE SEQUENCE [LARGE SCALE GENOMIC DNA]</scope>
    <source>
        <strain evidence="2 3">MT-5</strain>
    </source>
</reference>
<comment type="caution">
    <text evidence="2">The sequence shown here is derived from an EMBL/GenBank/DDBJ whole genome shotgun (WGS) entry which is preliminary data.</text>
</comment>
<accession>A0ABV4BWG6</accession>
<dbReference type="Proteomes" id="UP001564657">
    <property type="component" value="Unassembled WGS sequence"/>
</dbReference>
<dbReference type="Pfam" id="PF01863">
    <property type="entry name" value="YgjP-like"/>
    <property type="match status" value="1"/>
</dbReference>
<dbReference type="RefSeq" id="WP_369705740.1">
    <property type="nucleotide sequence ID" value="NZ_JBGEWD010000026.1"/>
</dbReference>
<keyword evidence="3" id="KW-1185">Reference proteome</keyword>